<dbReference type="AlphaFoldDB" id="A0AAV3QPC5"/>
<evidence type="ECO:0000313" key="2">
    <source>
        <dbReference type="EMBL" id="GAA0164938.1"/>
    </source>
</evidence>
<proteinExistence type="predicted"/>
<name>A0AAV3QPC5_LITER</name>
<accession>A0AAV3QPC5</accession>
<dbReference type="InterPro" id="IPR000467">
    <property type="entry name" value="G_patch_dom"/>
</dbReference>
<dbReference type="Proteomes" id="UP001454036">
    <property type="component" value="Unassembled WGS sequence"/>
</dbReference>
<gene>
    <name evidence="2" type="ORF">LIER_39879</name>
</gene>
<dbReference type="EMBL" id="BAABME010022072">
    <property type="protein sequence ID" value="GAA0164938.1"/>
    <property type="molecule type" value="Genomic_DNA"/>
</dbReference>
<sequence length="105" mass="12050">MTNMGYEMGKGLGRQSEGPSTFVLDYEIRPQNHTYGIGYRSTAWDDFKQKQLRIAKARAKKEDVPFEVPMRPYPLTLNGQFTRAGDIFPFWGFREPVIAATGWDV</sequence>
<dbReference type="GO" id="GO:0003676">
    <property type="term" value="F:nucleic acid binding"/>
    <property type="evidence" value="ECO:0007669"/>
    <property type="project" value="InterPro"/>
</dbReference>
<reference evidence="2 3" key="1">
    <citation type="submission" date="2024-01" db="EMBL/GenBank/DDBJ databases">
        <title>The complete chloroplast genome sequence of Lithospermum erythrorhizon: insights into the phylogenetic relationship among Boraginaceae species and the maternal lineages of purple gromwells.</title>
        <authorList>
            <person name="Okada T."/>
            <person name="Watanabe K."/>
        </authorList>
    </citation>
    <scope>NUCLEOTIDE SEQUENCE [LARGE SCALE GENOMIC DNA]</scope>
</reference>
<evidence type="ECO:0000259" key="1">
    <source>
        <dbReference type="PROSITE" id="PS50174"/>
    </source>
</evidence>
<dbReference type="PROSITE" id="PS50174">
    <property type="entry name" value="G_PATCH"/>
    <property type="match status" value="1"/>
</dbReference>
<comment type="caution">
    <text evidence="2">The sequence shown here is derived from an EMBL/GenBank/DDBJ whole genome shotgun (WGS) entry which is preliminary data.</text>
</comment>
<organism evidence="2 3">
    <name type="scientific">Lithospermum erythrorhizon</name>
    <name type="common">Purple gromwell</name>
    <name type="synonym">Lithospermum officinale var. erythrorhizon</name>
    <dbReference type="NCBI Taxonomy" id="34254"/>
    <lineage>
        <taxon>Eukaryota</taxon>
        <taxon>Viridiplantae</taxon>
        <taxon>Streptophyta</taxon>
        <taxon>Embryophyta</taxon>
        <taxon>Tracheophyta</taxon>
        <taxon>Spermatophyta</taxon>
        <taxon>Magnoliopsida</taxon>
        <taxon>eudicotyledons</taxon>
        <taxon>Gunneridae</taxon>
        <taxon>Pentapetalae</taxon>
        <taxon>asterids</taxon>
        <taxon>lamiids</taxon>
        <taxon>Boraginales</taxon>
        <taxon>Boraginaceae</taxon>
        <taxon>Boraginoideae</taxon>
        <taxon>Lithospermeae</taxon>
        <taxon>Lithospermum</taxon>
    </lineage>
</organism>
<evidence type="ECO:0000313" key="3">
    <source>
        <dbReference type="Proteomes" id="UP001454036"/>
    </source>
</evidence>
<keyword evidence="3" id="KW-1185">Reference proteome</keyword>
<feature type="domain" description="G-patch" evidence="1">
    <location>
        <begin position="1"/>
        <end position="42"/>
    </location>
</feature>
<protein>
    <recommendedName>
        <fullName evidence="1">G-patch domain-containing protein</fullName>
    </recommendedName>
</protein>